<dbReference type="OrthoDB" id="6591950at2759"/>
<dbReference type="AlphaFoldDB" id="A0A2H8TM13"/>
<reference evidence="12" key="1">
    <citation type="submission" date="2017-10" db="EMBL/GenBank/DDBJ databases">
        <title>Transcriptome Assembly of Sugarcane Aphid Adults.</title>
        <authorList>
            <person name="Scully E.D."/>
            <person name="Palmer N.A."/>
            <person name="Geib S.M."/>
            <person name="Sarath G."/>
            <person name="Sattler S.E."/>
        </authorList>
    </citation>
    <scope>NUCLEOTIDE SEQUENCE</scope>
    <source>
        <tissue evidence="12">Whole body</tissue>
    </source>
</reference>
<name>A0A2H8TM13_9HEMI</name>
<keyword evidence="4 7" id="KW-0067">ATP-binding</keyword>
<evidence type="ECO:0000259" key="10">
    <source>
        <dbReference type="PROSITE" id="PS51194"/>
    </source>
</evidence>
<dbReference type="InterPro" id="IPR001650">
    <property type="entry name" value="Helicase_C-like"/>
</dbReference>
<keyword evidence="1 7" id="KW-0547">Nucleotide-binding</keyword>
<feature type="domain" description="Helicase ATP-binding" evidence="9">
    <location>
        <begin position="454"/>
        <end position="619"/>
    </location>
</feature>
<evidence type="ECO:0000313" key="12">
    <source>
        <dbReference type="EMBL" id="MBW14702.1"/>
    </source>
</evidence>
<keyword evidence="5 7" id="KW-0694">RNA-binding</keyword>
<evidence type="ECO:0000256" key="5">
    <source>
        <dbReference type="ARBA" id="ARBA00022884"/>
    </source>
</evidence>
<dbReference type="GO" id="GO:0003723">
    <property type="term" value="F:RNA binding"/>
    <property type="evidence" value="ECO:0007669"/>
    <property type="project" value="UniProtKB-UniRule"/>
</dbReference>
<dbReference type="PROSITE" id="PS51195">
    <property type="entry name" value="Q_MOTIF"/>
    <property type="match status" value="1"/>
</dbReference>
<comment type="domain">
    <text evidence="7">The Q motif is unique to and characteristic of the DEAD box family of RNA helicases and controls ATP binding and hydrolysis.</text>
</comment>
<evidence type="ECO:0000256" key="4">
    <source>
        <dbReference type="ARBA" id="ARBA00022840"/>
    </source>
</evidence>
<comment type="catalytic activity">
    <reaction evidence="7">
        <text>ATP + H2O = ADP + phosphate + H(+)</text>
        <dbReference type="Rhea" id="RHEA:13065"/>
        <dbReference type="ChEBI" id="CHEBI:15377"/>
        <dbReference type="ChEBI" id="CHEBI:15378"/>
        <dbReference type="ChEBI" id="CHEBI:30616"/>
        <dbReference type="ChEBI" id="CHEBI:43474"/>
        <dbReference type="ChEBI" id="CHEBI:456216"/>
        <dbReference type="EC" id="3.6.4.13"/>
    </reaction>
</comment>
<feature type="domain" description="DEAD-box RNA helicase Q" evidence="11">
    <location>
        <begin position="423"/>
        <end position="451"/>
    </location>
</feature>
<keyword evidence="12" id="KW-0396">Initiation factor</keyword>
<feature type="coiled-coil region" evidence="8">
    <location>
        <begin position="32"/>
        <end position="69"/>
    </location>
</feature>
<gene>
    <name evidence="12" type="primary">Eif4a2_0</name>
</gene>
<protein>
    <recommendedName>
        <fullName evidence="7">ATP-dependent RNA helicase</fullName>
        <ecNumber evidence="7">3.6.4.13</ecNumber>
    </recommendedName>
</protein>
<dbReference type="InterPro" id="IPR014014">
    <property type="entry name" value="RNA_helicase_DEAD_Q_motif"/>
</dbReference>
<dbReference type="Gene3D" id="3.40.50.300">
    <property type="entry name" value="P-loop containing nucleotide triphosphate hydrolases"/>
    <property type="match status" value="2"/>
</dbReference>
<feature type="coiled-coil region" evidence="8">
    <location>
        <begin position="350"/>
        <end position="388"/>
    </location>
</feature>
<evidence type="ECO:0000259" key="11">
    <source>
        <dbReference type="PROSITE" id="PS51195"/>
    </source>
</evidence>
<evidence type="ECO:0000256" key="2">
    <source>
        <dbReference type="ARBA" id="ARBA00022801"/>
    </source>
</evidence>
<dbReference type="PROSITE" id="PS51194">
    <property type="entry name" value="HELICASE_CTER"/>
    <property type="match status" value="1"/>
</dbReference>
<dbReference type="EMBL" id="GFXV01002897">
    <property type="protein sequence ID" value="MBW14702.1"/>
    <property type="molecule type" value="Transcribed_RNA"/>
</dbReference>
<evidence type="ECO:0000256" key="8">
    <source>
        <dbReference type="SAM" id="Coils"/>
    </source>
</evidence>
<keyword evidence="3 7" id="KW-0347">Helicase</keyword>
<dbReference type="InterPro" id="IPR027417">
    <property type="entry name" value="P-loop_NTPase"/>
</dbReference>
<dbReference type="SUPFAM" id="SSF52540">
    <property type="entry name" value="P-loop containing nucleoside triphosphate hydrolases"/>
    <property type="match status" value="2"/>
</dbReference>
<keyword evidence="12" id="KW-0648">Protein biosynthesis</keyword>
<evidence type="ECO:0000256" key="3">
    <source>
        <dbReference type="ARBA" id="ARBA00022806"/>
    </source>
</evidence>
<dbReference type="GO" id="GO:0003743">
    <property type="term" value="F:translation initiation factor activity"/>
    <property type="evidence" value="ECO:0007669"/>
    <property type="project" value="UniProtKB-KW"/>
</dbReference>
<comment type="function">
    <text evidence="7">RNA helicase.</text>
</comment>
<dbReference type="InterPro" id="IPR014001">
    <property type="entry name" value="Helicase_ATP-bd"/>
</dbReference>
<organism evidence="12">
    <name type="scientific">Melanaphis sacchari</name>
    <dbReference type="NCBI Taxonomy" id="742174"/>
    <lineage>
        <taxon>Eukaryota</taxon>
        <taxon>Metazoa</taxon>
        <taxon>Ecdysozoa</taxon>
        <taxon>Arthropoda</taxon>
        <taxon>Hexapoda</taxon>
        <taxon>Insecta</taxon>
        <taxon>Pterygota</taxon>
        <taxon>Neoptera</taxon>
        <taxon>Paraneoptera</taxon>
        <taxon>Hemiptera</taxon>
        <taxon>Sternorrhyncha</taxon>
        <taxon>Aphidomorpha</taxon>
        <taxon>Aphidoidea</taxon>
        <taxon>Aphididae</taxon>
        <taxon>Aphidini</taxon>
        <taxon>Melanaphis</taxon>
    </lineage>
</organism>
<comment type="similarity">
    <text evidence="7">Belongs to the DEAD box helicase family.</text>
</comment>
<dbReference type="Pfam" id="PF00271">
    <property type="entry name" value="Helicase_C"/>
    <property type="match status" value="1"/>
</dbReference>
<dbReference type="GO" id="GO:0003724">
    <property type="term" value="F:RNA helicase activity"/>
    <property type="evidence" value="ECO:0007669"/>
    <property type="project" value="UniProtKB-EC"/>
</dbReference>
<feature type="domain" description="Helicase C-terminal" evidence="10">
    <location>
        <begin position="633"/>
        <end position="789"/>
    </location>
</feature>
<dbReference type="InterPro" id="IPR011545">
    <property type="entry name" value="DEAD/DEAH_box_helicase_dom"/>
</dbReference>
<evidence type="ECO:0000256" key="7">
    <source>
        <dbReference type="RuleBase" id="RU365068"/>
    </source>
</evidence>
<dbReference type="GO" id="GO:0016787">
    <property type="term" value="F:hydrolase activity"/>
    <property type="evidence" value="ECO:0007669"/>
    <property type="project" value="UniProtKB-KW"/>
</dbReference>
<dbReference type="PANTHER" id="PTHR24031">
    <property type="entry name" value="RNA HELICASE"/>
    <property type="match status" value="1"/>
</dbReference>
<keyword evidence="8" id="KW-0175">Coiled coil</keyword>
<sequence>MMESELKNQDYLLEQLRALRAERELLTKHVFILNECLSVEELKAKISNLEKKKEMLGSLENVIGRLRAEIEPLKYLKSILKTKLGDENKMQSNNIDTQLFTDLEACVEIESLKNLKTKLDVENKIQPKNIRQELSIVEANDPKLDMEFCNNISDDVQVVQSVGSKTFVSQSTQNMLADSVKTDLCPYPKLNNELIGAFQIPMSSTSNSVSTVNDGSLDESIQLLDQYDVVTDQEILNFSTEENSLKSQSVDQEPTNICVDNKIQNTQKATTSTNFDAGSINAHVKDQVPVEKDLGFEETHEDKNSKLHKASTSQPSTVTISVSDLLQNLPQLLLQQGFNYNQGEEESKINENVNTNVLSKENNKRNKKNELKKEVNKFLNDYTNLLHNSSQTIENNNVSYKQIKSSQHDEFSPNAINSECSINNFNDMNLKIDVLRGIYSLGFVKPTALQQRIIVHCINGQDVIVFTGPGNGRTMMFTIPLLERIEINLNQCQALVLVPTRDLAVHIQKIIMSVGDFMGVKVCIGGDNVPKKLSVVPHIIVGTPSGIFNMISCKSLHTEWIQTVVINQAEKMLANNYTNLIKEIMNKLNQTKQVTILTSGKLDHVLDIYMESLNDALVIINNNEKDNNLLKDLPKQFYLNIQNEWKMNALCEISETLKIQRSVIFCNTLDRARKLCESLQRLEYAVSLFHLEMNAQEREQILNMFFSNDLKMLITTDPIKGSQFQKAAWIINYDLPINSICYLDRVVKCAENIKVINFIDENDEHTKSVIETYNKSYMIQMPLNMVDLLQY</sequence>
<proteinExistence type="inferred from homology"/>
<dbReference type="EC" id="3.6.4.13" evidence="7"/>
<dbReference type="PROSITE" id="PS51192">
    <property type="entry name" value="HELICASE_ATP_BIND_1"/>
    <property type="match status" value="1"/>
</dbReference>
<dbReference type="GO" id="GO:0005524">
    <property type="term" value="F:ATP binding"/>
    <property type="evidence" value="ECO:0007669"/>
    <property type="project" value="UniProtKB-UniRule"/>
</dbReference>
<evidence type="ECO:0000259" key="9">
    <source>
        <dbReference type="PROSITE" id="PS51192"/>
    </source>
</evidence>
<evidence type="ECO:0000256" key="1">
    <source>
        <dbReference type="ARBA" id="ARBA00022741"/>
    </source>
</evidence>
<feature type="short sequence motif" description="Q motif" evidence="6">
    <location>
        <begin position="423"/>
        <end position="451"/>
    </location>
</feature>
<keyword evidence="2 7" id="KW-0378">Hydrolase</keyword>
<dbReference type="SMART" id="SM00487">
    <property type="entry name" value="DEXDc"/>
    <property type="match status" value="1"/>
</dbReference>
<evidence type="ECO:0000256" key="6">
    <source>
        <dbReference type="PROSITE-ProRule" id="PRU00552"/>
    </source>
</evidence>
<accession>A0A2H8TM13</accession>
<dbReference type="Pfam" id="PF00270">
    <property type="entry name" value="DEAD"/>
    <property type="match status" value="1"/>
</dbReference>